<feature type="compositionally biased region" description="Low complexity" evidence="4">
    <location>
        <begin position="963"/>
        <end position="976"/>
    </location>
</feature>
<feature type="compositionally biased region" description="Low complexity" evidence="4">
    <location>
        <begin position="234"/>
        <end position="255"/>
    </location>
</feature>
<dbReference type="GO" id="GO:0006338">
    <property type="term" value="P:chromatin remodeling"/>
    <property type="evidence" value="ECO:0007669"/>
    <property type="project" value="InterPro"/>
</dbReference>
<evidence type="ECO:0000313" key="6">
    <source>
        <dbReference type="Proteomes" id="UP000887574"/>
    </source>
</evidence>
<dbReference type="GO" id="GO:0006357">
    <property type="term" value="P:regulation of transcription by RNA polymerase II"/>
    <property type="evidence" value="ECO:0007669"/>
    <property type="project" value="TreeGrafter"/>
</dbReference>
<dbReference type="GO" id="GO:0035060">
    <property type="term" value="C:brahma complex"/>
    <property type="evidence" value="ECO:0007669"/>
    <property type="project" value="InterPro"/>
</dbReference>
<dbReference type="GO" id="GO:0005654">
    <property type="term" value="C:nucleoplasm"/>
    <property type="evidence" value="ECO:0007669"/>
    <property type="project" value="TreeGrafter"/>
</dbReference>
<feature type="compositionally biased region" description="Basic and acidic residues" evidence="4">
    <location>
        <begin position="469"/>
        <end position="482"/>
    </location>
</feature>
<dbReference type="SMART" id="SM00501">
    <property type="entry name" value="BRIGHT"/>
    <property type="match status" value="1"/>
</dbReference>
<reference evidence="7" key="1">
    <citation type="submission" date="2022-11" db="UniProtKB">
        <authorList>
            <consortium name="WormBaseParasite"/>
        </authorList>
    </citation>
    <scope>IDENTIFICATION</scope>
</reference>
<feature type="region of interest" description="Disordered" evidence="4">
    <location>
        <begin position="950"/>
        <end position="1052"/>
    </location>
</feature>
<protein>
    <submittedName>
        <fullName evidence="7">ARID domain-containing protein</fullName>
    </submittedName>
</protein>
<dbReference type="GO" id="GO:0031491">
    <property type="term" value="F:nucleosome binding"/>
    <property type="evidence" value="ECO:0007669"/>
    <property type="project" value="TreeGrafter"/>
</dbReference>
<feature type="compositionally biased region" description="Low complexity" evidence="4">
    <location>
        <begin position="826"/>
        <end position="861"/>
    </location>
</feature>
<dbReference type="PROSITE" id="PS51011">
    <property type="entry name" value="ARID"/>
    <property type="match status" value="1"/>
</dbReference>
<dbReference type="WBParaSite" id="jg17694">
    <property type="protein sequence ID" value="jg17694"/>
    <property type="gene ID" value="jg17694"/>
</dbReference>
<feature type="compositionally biased region" description="Low complexity" evidence="4">
    <location>
        <begin position="769"/>
        <end position="780"/>
    </location>
</feature>
<evidence type="ECO:0000256" key="4">
    <source>
        <dbReference type="SAM" id="MobiDB-lite"/>
    </source>
</evidence>
<evidence type="ECO:0000256" key="2">
    <source>
        <dbReference type="ARBA" id="ARBA00022553"/>
    </source>
</evidence>
<dbReference type="SUPFAM" id="SSF46774">
    <property type="entry name" value="ARID-like"/>
    <property type="match status" value="1"/>
</dbReference>
<evidence type="ECO:0000256" key="1">
    <source>
        <dbReference type="ARBA" id="ARBA00004123"/>
    </source>
</evidence>
<feature type="compositionally biased region" description="Polar residues" evidence="4">
    <location>
        <begin position="814"/>
        <end position="825"/>
    </location>
</feature>
<dbReference type="Proteomes" id="UP000887574">
    <property type="component" value="Unplaced"/>
</dbReference>
<feature type="compositionally biased region" description="Low complexity" evidence="4">
    <location>
        <begin position="398"/>
        <end position="418"/>
    </location>
</feature>
<feature type="compositionally biased region" description="Polar residues" evidence="4">
    <location>
        <begin position="1009"/>
        <end position="1031"/>
    </location>
</feature>
<feature type="compositionally biased region" description="Polar residues" evidence="4">
    <location>
        <begin position="183"/>
        <end position="202"/>
    </location>
</feature>
<feature type="region of interest" description="Disordered" evidence="4">
    <location>
        <begin position="1"/>
        <end position="255"/>
    </location>
</feature>
<accession>A0A915DA14</accession>
<feature type="region of interest" description="Disordered" evidence="4">
    <location>
        <begin position="441"/>
        <end position="483"/>
    </location>
</feature>
<feature type="compositionally biased region" description="Low complexity" evidence="4">
    <location>
        <begin position="441"/>
        <end position="455"/>
    </location>
</feature>
<evidence type="ECO:0000259" key="5">
    <source>
        <dbReference type="PROSITE" id="PS51011"/>
    </source>
</evidence>
<evidence type="ECO:0000313" key="7">
    <source>
        <dbReference type="WBParaSite" id="jg17694"/>
    </source>
</evidence>
<dbReference type="PANTHER" id="PTHR12656">
    <property type="entry name" value="BRG-1 ASSOCIATED FACTOR 250 BAF250"/>
    <property type="match status" value="1"/>
</dbReference>
<feature type="compositionally biased region" description="Pro residues" evidence="4">
    <location>
        <begin position="142"/>
        <end position="151"/>
    </location>
</feature>
<name>A0A915DA14_9BILA</name>
<dbReference type="GO" id="GO:0003677">
    <property type="term" value="F:DNA binding"/>
    <property type="evidence" value="ECO:0007669"/>
    <property type="project" value="InterPro"/>
</dbReference>
<feature type="region of interest" description="Disordered" evidence="4">
    <location>
        <begin position="380"/>
        <end position="421"/>
    </location>
</feature>
<feature type="domain" description="ARID" evidence="5">
    <location>
        <begin position="272"/>
        <end position="365"/>
    </location>
</feature>
<dbReference type="Gene3D" id="1.10.150.60">
    <property type="entry name" value="ARID DNA-binding domain"/>
    <property type="match status" value="1"/>
</dbReference>
<feature type="compositionally biased region" description="Polar residues" evidence="4">
    <location>
        <begin position="950"/>
        <end position="962"/>
    </location>
</feature>
<dbReference type="Pfam" id="PF12031">
    <property type="entry name" value="BAF250_C"/>
    <property type="match status" value="1"/>
</dbReference>
<dbReference type="SMART" id="SM01014">
    <property type="entry name" value="ARID"/>
    <property type="match status" value="1"/>
</dbReference>
<feature type="region of interest" description="Disordered" evidence="4">
    <location>
        <begin position="897"/>
        <end position="917"/>
    </location>
</feature>
<dbReference type="Pfam" id="PF01388">
    <property type="entry name" value="ARID"/>
    <property type="match status" value="1"/>
</dbReference>
<dbReference type="InterPro" id="IPR001606">
    <property type="entry name" value="ARID_dom"/>
</dbReference>
<feature type="region of interest" description="Disordered" evidence="4">
    <location>
        <begin position="709"/>
        <end position="871"/>
    </location>
</feature>
<keyword evidence="3" id="KW-0539">Nucleus</keyword>
<comment type="subcellular location">
    <subcellularLocation>
        <location evidence="1">Nucleus</location>
    </subcellularLocation>
</comment>
<dbReference type="GO" id="GO:0045893">
    <property type="term" value="P:positive regulation of DNA-templated transcription"/>
    <property type="evidence" value="ECO:0007669"/>
    <property type="project" value="TreeGrafter"/>
</dbReference>
<dbReference type="PANTHER" id="PTHR12656:SF5">
    <property type="entry name" value="TRITHORAX GROUP PROTEIN OSA"/>
    <property type="match status" value="1"/>
</dbReference>
<dbReference type="GO" id="GO:0071565">
    <property type="term" value="C:nBAF complex"/>
    <property type="evidence" value="ECO:0007669"/>
    <property type="project" value="TreeGrafter"/>
</dbReference>
<dbReference type="InterPro" id="IPR021906">
    <property type="entry name" value="BAF250/Osa"/>
</dbReference>
<sequence length="1683" mass="183912">MSSNGPEGNNAAPATPKQQHLAPSGDPAAADPQQDGRHPQYPGSNAMQRLPPGARPWPSGSVEESQPPPQSLMSPPVGVPVHYSQQPPPPQQPQAYGPPSGAGPSGTAYWPPQHSPNSRYAGQVQFPGHHLPPAHLGMPGGHPYPLPPHPYPGQQQHLKPPGSEWPPKSNGGGLPQAQPYPQMESNASTSAHPGQPKLQSPRSGAANEENVDDSKQGFHSPPFPQTPTSHHRQMVQQQQQSQPTPTPSHLLPPTAHTGAEEAVDKLVAGVEDAARRMFFERLVLLNEKHGEVLSAAPQVSKTPVDLYHLYISCMQAGGFEQVTKDKAWKHLCPKANPSMQESSAAGYQLRRHYQKYLLSLECQETGQNAEALVAFADKMKKKKKEKEPPNTPAGASGSGKHNQHQQQQASTPQSSAGGMPPLLQCLKELRFKIYSPAIPPSTSLASTSSTPSNAAVHLPPPYDFAHQPMDSKRQYRSADPRKPATTTAYVPWPYNQSIWDYTKRPVAATEVTPSSSDFQYANPYKAAIANHLRSRSPRPDGFHTAQINYGAGSMQPPFYPGPQYRLPAYPSLHYLGERPRGYYPGTLSAAPNFYPFLAEESNYGETGHLKPVKQQAPPPNKSATAAKLRASLSSNAAAKAEKGQLTSAARYARWWNSPGEFPTNPYYYQQGPQHPAWAAAAQHAYPGHPAGYPGMRLPPGIRPPQMAELTEEQQRQHQQFYHHQQQQQAAYAAHMQQQQQAMAAAAAAAQHNQQMQQQQQQASSSSLQPPDTSRTSSSTTPIPPPASNATIAACGSRASSTGPPPQTSTPDSASRMSAGNNEEGTSQQQQIRPPSQQAPPSSSRHTPTPTYSSSYASNANAPTPPLTTSVPAMAGQAPATAVPPYYSSAMPPYASMRPPNASHPGAKSPYGPLPGGYPQQIVPSSTSSEMVYPPPSIGYPSQPGMWMQGQMQSTASHTSNGPSSQCRAARRQQQQSMGPQAVYYPPTPSGGLNATAAAHSPGSAHRSRQQIPPNATPSQLLGRNAFPTPSQEYGGAPVYPPGSVEATTSTPAALKRKRTKLYTRDLTMATPKRILMALRSSLTLETIWAINVLNVQLYDDTMPPFSSELMPELLNVVIEHLMSVLSLLFPKEFKVRQCKWALNATESTENTPPNCMASLLTEFCQSNTKELKEGVKAAVRPPIGRQSATKLNFSRISRTGRPVKEEVKEMPDVLKKMAPAGLAVDANPSEQNGLSKPPTGAYTGLAERVRHNLVISAENQWALKKPVFNRKLCGKQRNKRLCLDSGYTNTVDEKEETDENKGETLFYRSAKPSEQWDRFSTPNCSLISRNTSLYEQDEVLAELVNRCLALSNIIRGFSFIPGNEKVLSKHIGLLRLMAKLMRLFADDDHRQPHLLGGKPGGEPTKFVGFEGVKKEEEDGMEVDTKKHLQYSNQPIISDVAAMFLMRNSEQKPVCAPEEDGPERLLLETANHLREDAFVVLAHISVQLDLYDIDSEVSYAIFDALLHWAVSTNLQARDPLLPGIISPRNYALEILCKMSVIERNVDLMLSTGPWPRLEEFVRVLCSLISMGEEIPCREFAIVILNAVCAASEAACYVAAVETTVLTQLVSFLELADSNMHQFVQMQGMQALRENPEMMGTSVGMLRRATLIMVHIARYESCRRYFVNFKIDCFNSLFPTSWTLE</sequence>
<organism evidence="6 7">
    <name type="scientific">Ditylenchus dipsaci</name>
    <dbReference type="NCBI Taxonomy" id="166011"/>
    <lineage>
        <taxon>Eukaryota</taxon>
        <taxon>Metazoa</taxon>
        <taxon>Ecdysozoa</taxon>
        <taxon>Nematoda</taxon>
        <taxon>Chromadorea</taxon>
        <taxon>Rhabditida</taxon>
        <taxon>Tylenchina</taxon>
        <taxon>Tylenchomorpha</taxon>
        <taxon>Sphaerularioidea</taxon>
        <taxon>Anguinidae</taxon>
        <taxon>Anguininae</taxon>
        <taxon>Ditylenchus</taxon>
    </lineage>
</organism>
<dbReference type="GO" id="GO:0016514">
    <property type="term" value="C:SWI/SNF complex"/>
    <property type="evidence" value="ECO:0007669"/>
    <property type="project" value="InterPro"/>
</dbReference>
<proteinExistence type="predicted"/>
<dbReference type="InterPro" id="IPR033388">
    <property type="entry name" value="BAF250_C"/>
</dbReference>
<keyword evidence="2" id="KW-0597">Phosphoprotein</keyword>
<feature type="compositionally biased region" description="Low complexity" evidence="4">
    <location>
        <begin position="716"/>
        <end position="762"/>
    </location>
</feature>
<dbReference type="InterPro" id="IPR036431">
    <property type="entry name" value="ARID_dom_sf"/>
</dbReference>
<keyword evidence="6" id="KW-1185">Reference proteome</keyword>
<evidence type="ECO:0000256" key="3">
    <source>
        <dbReference type="ARBA" id="ARBA00023242"/>
    </source>
</evidence>